<organism evidence="9 10">
    <name type="scientific">Novosphingobium kalidii</name>
    <dbReference type="NCBI Taxonomy" id="3230299"/>
    <lineage>
        <taxon>Bacteria</taxon>
        <taxon>Pseudomonadati</taxon>
        <taxon>Pseudomonadota</taxon>
        <taxon>Alphaproteobacteria</taxon>
        <taxon>Sphingomonadales</taxon>
        <taxon>Sphingomonadaceae</taxon>
        <taxon>Novosphingobium</taxon>
    </lineage>
</organism>
<evidence type="ECO:0000256" key="1">
    <source>
        <dbReference type="ARBA" id="ARBA00003041"/>
    </source>
</evidence>
<evidence type="ECO:0000256" key="3">
    <source>
        <dbReference type="ARBA" id="ARBA00016507"/>
    </source>
</evidence>
<comment type="caution">
    <text evidence="9">The sequence shown here is derived from an EMBL/GenBank/DDBJ whole genome shotgun (WGS) entry which is preliminary data.</text>
</comment>
<gene>
    <name evidence="9" type="ORF">ABVV53_10035</name>
</gene>
<evidence type="ECO:0000313" key="10">
    <source>
        <dbReference type="Proteomes" id="UP001548713"/>
    </source>
</evidence>
<dbReference type="Proteomes" id="UP001548713">
    <property type="component" value="Unassembled WGS sequence"/>
</dbReference>
<keyword evidence="4" id="KW-0813">Transport</keyword>
<dbReference type="RefSeq" id="WP_353984289.1">
    <property type="nucleotide sequence ID" value="NZ_JBEWLY010000014.1"/>
</dbReference>
<dbReference type="InterPro" id="IPR018035">
    <property type="entry name" value="Flagellar_FliH/T3SS_HrpE"/>
</dbReference>
<evidence type="ECO:0000313" key="9">
    <source>
        <dbReference type="EMBL" id="MET1755793.1"/>
    </source>
</evidence>
<sequence>MTFYLIHRDGKALVSTDRPLLKAREAGPLRDAAALLARADALETQARARRDAAEREARQRGLEQGLEEGRRNFAAAVSDLTGRLESWREAQERQVAALALAALRRMVDDIGDETMMASIARRAVTAVAPGSDAHVQVAPALVDVVSARFAADERTREVPVHGDPSLAEHQCRVTTTDGRIIADLAVQLGEIEKRWSLTHVD</sequence>
<evidence type="ECO:0000256" key="4">
    <source>
        <dbReference type="ARBA" id="ARBA00022448"/>
    </source>
</evidence>
<evidence type="ECO:0000256" key="5">
    <source>
        <dbReference type="ARBA" id="ARBA00022795"/>
    </source>
</evidence>
<keyword evidence="6" id="KW-0653">Protein transport</keyword>
<evidence type="ECO:0000256" key="2">
    <source>
        <dbReference type="ARBA" id="ARBA00006602"/>
    </source>
</evidence>
<keyword evidence="10" id="KW-1185">Reference proteome</keyword>
<evidence type="ECO:0000256" key="6">
    <source>
        <dbReference type="ARBA" id="ARBA00022927"/>
    </source>
</evidence>
<keyword evidence="7" id="KW-1006">Bacterial flagellum protein export</keyword>
<dbReference type="PANTHER" id="PTHR34982:SF1">
    <property type="entry name" value="FLAGELLAR ASSEMBLY PROTEIN FLIH"/>
    <property type="match status" value="1"/>
</dbReference>
<protein>
    <recommendedName>
        <fullName evidence="3">Flagellar assembly protein FliH</fullName>
    </recommendedName>
</protein>
<dbReference type="EMBL" id="JBEWLY010000014">
    <property type="protein sequence ID" value="MET1755793.1"/>
    <property type="molecule type" value="Genomic_DNA"/>
</dbReference>
<dbReference type="InterPro" id="IPR051472">
    <property type="entry name" value="T3SS_Stator/FliH"/>
</dbReference>
<accession>A0ABV2D1R0</accession>
<dbReference type="Pfam" id="PF02108">
    <property type="entry name" value="FliH"/>
    <property type="match status" value="1"/>
</dbReference>
<feature type="domain" description="Flagellar assembly protein FliH/Type III secretion system HrpE" evidence="8">
    <location>
        <begin position="71"/>
        <end position="188"/>
    </location>
</feature>
<comment type="function">
    <text evidence="1">Needed for flagellar regrowth and assembly.</text>
</comment>
<evidence type="ECO:0000256" key="7">
    <source>
        <dbReference type="ARBA" id="ARBA00023225"/>
    </source>
</evidence>
<evidence type="ECO:0000259" key="8">
    <source>
        <dbReference type="Pfam" id="PF02108"/>
    </source>
</evidence>
<reference evidence="9 10" key="1">
    <citation type="submission" date="2024-07" db="EMBL/GenBank/DDBJ databases">
        <title>Novosphingobium kalidii RD2P27.</title>
        <authorList>
            <person name="Sun J.-Q."/>
        </authorList>
    </citation>
    <scope>NUCLEOTIDE SEQUENCE [LARGE SCALE GENOMIC DNA]</scope>
    <source>
        <strain evidence="9 10">RD2P27</strain>
    </source>
</reference>
<dbReference type="PANTHER" id="PTHR34982">
    <property type="entry name" value="YOP PROTEINS TRANSLOCATION PROTEIN L"/>
    <property type="match status" value="1"/>
</dbReference>
<proteinExistence type="inferred from homology"/>
<name>A0ABV2D1R0_9SPHN</name>
<keyword evidence="5" id="KW-1005">Bacterial flagellum biogenesis</keyword>
<comment type="similarity">
    <text evidence="2">Belongs to the FliH family.</text>
</comment>